<evidence type="ECO:0000313" key="2">
    <source>
        <dbReference type="EMBL" id="GAA3948172.1"/>
    </source>
</evidence>
<gene>
    <name evidence="2" type="ORF">GCM10022278_04170</name>
</gene>
<evidence type="ECO:0000256" key="1">
    <source>
        <dbReference type="SAM" id="Phobius"/>
    </source>
</evidence>
<dbReference type="EMBL" id="BAABBO010000001">
    <property type="protein sequence ID" value="GAA3948172.1"/>
    <property type="molecule type" value="Genomic_DNA"/>
</dbReference>
<reference evidence="3" key="1">
    <citation type="journal article" date="2019" name="Int. J. Syst. Evol. Microbiol.">
        <title>The Global Catalogue of Microorganisms (GCM) 10K type strain sequencing project: providing services to taxonomists for standard genome sequencing and annotation.</title>
        <authorList>
            <consortium name="The Broad Institute Genomics Platform"/>
            <consortium name="The Broad Institute Genome Sequencing Center for Infectious Disease"/>
            <person name="Wu L."/>
            <person name="Ma J."/>
        </authorList>
    </citation>
    <scope>NUCLEOTIDE SEQUENCE [LARGE SCALE GENOMIC DNA]</scope>
    <source>
        <strain evidence="3">JCM 17555</strain>
    </source>
</reference>
<dbReference type="RefSeq" id="WP_344802781.1">
    <property type="nucleotide sequence ID" value="NZ_BAABBO010000001.1"/>
</dbReference>
<name>A0ABP7NIV7_9GAMM</name>
<organism evidence="2 3">
    <name type="scientific">Allohahella marinimesophila</name>
    <dbReference type="NCBI Taxonomy" id="1054972"/>
    <lineage>
        <taxon>Bacteria</taxon>
        <taxon>Pseudomonadati</taxon>
        <taxon>Pseudomonadota</taxon>
        <taxon>Gammaproteobacteria</taxon>
        <taxon>Oceanospirillales</taxon>
        <taxon>Hahellaceae</taxon>
        <taxon>Allohahella</taxon>
    </lineage>
</organism>
<comment type="caution">
    <text evidence="2">The sequence shown here is derived from an EMBL/GenBank/DDBJ whole genome shotgun (WGS) entry which is preliminary data.</text>
</comment>
<dbReference type="Proteomes" id="UP001501337">
    <property type="component" value="Unassembled WGS sequence"/>
</dbReference>
<feature type="transmembrane region" description="Helical" evidence="1">
    <location>
        <begin position="163"/>
        <end position="181"/>
    </location>
</feature>
<protein>
    <submittedName>
        <fullName evidence="2">Paraquat-inducible protein A</fullName>
    </submittedName>
</protein>
<feature type="transmembrane region" description="Helical" evidence="1">
    <location>
        <begin position="187"/>
        <end position="208"/>
    </location>
</feature>
<accession>A0ABP7NIV7</accession>
<proteinExistence type="predicted"/>
<keyword evidence="1" id="KW-0472">Membrane</keyword>
<sequence length="225" mass="24287">MTVKRVRETEARVISHGTSAAHDLTACQYCDLLLQLPTRPSNHALVCPRCRQVVAKAAEQAAEKVLAVSLAGLILFVPASFLPLLMLEAGGYRSATSLLESGLALFRDGQTLLAALLLLFCMILPLCRFLLCALCAGSIFVHNTPDSSALRTAFRQLHWLTEWDMTAVFMLGILVAGFKLADMAALIPGAGLLCFSGLLLCSVLLTIVSDDVTFWRLIARQVGLA</sequence>
<feature type="transmembrane region" description="Helical" evidence="1">
    <location>
        <begin position="65"/>
        <end position="92"/>
    </location>
</feature>
<dbReference type="Pfam" id="PF04403">
    <property type="entry name" value="PqiA"/>
    <property type="match status" value="1"/>
</dbReference>
<keyword evidence="1" id="KW-1133">Transmembrane helix</keyword>
<feature type="transmembrane region" description="Helical" evidence="1">
    <location>
        <begin position="112"/>
        <end position="142"/>
    </location>
</feature>
<evidence type="ECO:0000313" key="3">
    <source>
        <dbReference type="Proteomes" id="UP001501337"/>
    </source>
</evidence>
<keyword evidence="1" id="KW-0812">Transmembrane</keyword>
<dbReference type="InterPro" id="IPR007498">
    <property type="entry name" value="PqiA-like"/>
</dbReference>
<keyword evidence="3" id="KW-1185">Reference proteome</keyword>